<gene>
    <name evidence="1" type="ORF">EDC19_2621</name>
</gene>
<accession>A0A4R1MAJ6</accession>
<comment type="caution">
    <text evidence="1">The sequence shown here is derived from an EMBL/GenBank/DDBJ whole genome shotgun (WGS) entry which is preliminary data.</text>
</comment>
<reference evidence="1 2" key="1">
    <citation type="submission" date="2019-03" db="EMBL/GenBank/DDBJ databases">
        <title>Genomic Encyclopedia of Type Strains, Phase IV (KMG-IV): sequencing the most valuable type-strain genomes for metagenomic binning, comparative biology and taxonomic classification.</title>
        <authorList>
            <person name="Goeker M."/>
        </authorList>
    </citation>
    <scope>NUCLEOTIDE SEQUENCE [LARGE SCALE GENOMIC DNA]</scope>
    <source>
        <strain evidence="1 2">DSM 24176</strain>
    </source>
</reference>
<keyword evidence="2" id="KW-1185">Reference proteome</keyword>
<name>A0A4R1MAJ6_9FIRM</name>
<dbReference type="OrthoDB" id="9795163at2"/>
<protein>
    <submittedName>
        <fullName evidence="1">Uncharacterized protein</fullName>
    </submittedName>
</protein>
<evidence type="ECO:0000313" key="2">
    <source>
        <dbReference type="Proteomes" id="UP000294545"/>
    </source>
</evidence>
<proteinExistence type="predicted"/>
<dbReference type="EMBL" id="SMGQ01000017">
    <property type="protein sequence ID" value="TCK87974.1"/>
    <property type="molecule type" value="Genomic_DNA"/>
</dbReference>
<dbReference type="AlphaFoldDB" id="A0A4R1MAJ6"/>
<evidence type="ECO:0000313" key="1">
    <source>
        <dbReference type="EMBL" id="TCK87974.1"/>
    </source>
</evidence>
<organism evidence="1 2">
    <name type="scientific">Natranaerovirga hydrolytica</name>
    <dbReference type="NCBI Taxonomy" id="680378"/>
    <lineage>
        <taxon>Bacteria</taxon>
        <taxon>Bacillati</taxon>
        <taxon>Bacillota</taxon>
        <taxon>Clostridia</taxon>
        <taxon>Lachnospirales</taxon>
        <taxon>Natranaerovirgaceae</taxon>
        <taxon>Natranaerovirga</taxon>
    </lineage>
</organism>
<dbReference type="Pfam" id="PF09929">
    <property type="entry name" value="DUF2161"/>
    <property type="match status" value="1"/>
</dbReference>
<dbReference type="InterPro" id="IPR018679">
    <property type="entry name" value="DUF2161"/>
</dbReference>
<sequence>MTKIKEVDLYQPIKDYFEEKGYEVKGEVLDCDVVASKEEELIVTELKKQLNLEVILQGVKRQEIANGVYVAVIKNHDKLENNKYIETIKLLKRLNLGLFLITIRGHKYYVEELLTPQKMTQTTLKNKKLKEEFLSRSGDYNIGGSTRKKIITAYKEKTIHIATLLATFGPLQIKELVRKGTDKNKTGPILRKNYYGWFEKVERGIYGLSKIGKEDLKNYDELCHIYLEEIEDVNCKNLTKKT</sequence>
<dbReference type="RefSeq" id="WP_132283282.1">
    <property type="nucleotide sequence ID" value="NZ_SMGQ01000017.1"/>
</dbReference>
<dbReference type="Proteomes" id="UP000294545">
    <property type="component" value="Unassembled WGS sequence"/>
</dbReference>